<organism evidence="1 2">
    <name type="scientific">Streptomyces malaysiensis</name>
    <dbReference type="NCBI Taxonomy" id="92644"/>
    <lineage>
        <taxon>Bacteria</taxon>
        <taxon>Bacillati</taxon>
        <taxon>Actinomycetota</taxon>
        <taxon>Actinomycetes</taxon>
        <taxon>Kitasatosporales</taxon>
        <taxon>Streptomycetaceae</taxon>
        <taxon>Streptomyces</taxon>
        <taxon>Streptomyces violaceusniger group</taxon>
    </lineage>
</organism>
<dbReference type="AlphaFoldDB" id="A0A2J7ZAW4"/>
<sequence>MIKGRSEGEGMDPQIADLARTAGTTMVTLMATTAWESARDGLVSLWQRFQPARADGIGEEFEASRADLLLARETGDAESEAELAAEWQGRVRRLLVAQPEVADELRRILDELNPRLSDERPAVGEIHMTAEASGSGRVYQAGRDQHITER</sequence>
<evidence type="ECO:0000313" key="2">
    <source>
        <dbReference type="Proteomes" id="UP000236520"/>
    </source>
</evidence>
<proteinExistence type="predicted"/>
<dbReference type="Proteomes" id="UP000236520">
    <property type="component" value="Unassembled WGS sequence"/>
</dbReference>
<reference evidence="1 2" key="1">
    <citation type="submission" date="2015-09" db="EMBL/GenBank/DDBJ databases">
        <title>Genome sequence, genome mining and natural product profiling of a biocontrol bacterium Streptomyces malaysiensis F913.</title>
        <authorList>
            <person name="Xu Y."/>
            <person name="Wei J."/>
            <person name="Xie J."/>
            <person name="Li T."/>
            <person name="Zhou Z."/>
        </authorList>
    </citation>
    <scope>NUCLEOTIDE SEQUENCE [LARGE SCALE GENOMIC DNA]</scope>
    <source>
        <strain evidence="1 2">F913</strain>
    </source>
</reference>
<accession>A0A2J7ZAW4</accession>
<protein>
    <submittedName>
        <fullName evidence="1">Uncharacterized protein</fullName>
    </submittedName>
</protein>
<evidence type="ECO:0000313" key="1">
    <source>
        <dbReference type="EMBL" id="PNG97395.1"/>
    </source>
</evidence>
<dbReference type="EMBL" id="LJIW01000001">
    <property type="protein sequence ID" value="PNG97395.1"/>
    <property type="molecule type" value="Genomic_DNA"/>
</dbReference>
<name>A0A2J7ZAW4_STRMQ</name>
<gene>
    <name evidence="1" type="ORF">SMF913_13420</name>
</gene>
<comment type="caution">
    <text evidence="1">The sequence shown here is derived from an EMBL/GenBank/DDBJ whole genome shotgun (WGS) entry which is preliminary data.</text>
</comment>
<keyword evidence="2" id="KW-1185">Reference proteome</keyword>